<dbReference type="InterPro" id="IPR004546">
    <property type="entry name" value="Restrct_endonuc_T1M"/>
</dbReference>
<dbReference type="Gene3D" id="3.40.50.150">
    <property type="entry name" value="Vaccinia Virus protein VP39"/>
    <property type="match status" value="1"/>
</dbReference>
<evidence type="ECO:0000256" key="3">
    <source>
        <dbReference type="ARBA" id="ARBA00022603"/>
    </source>
</evidence>
<proteinExistence type="inferred from homology"/>
<dbReference type="InterPro" id="IPR003356">
    <property type="entry name" value="DNA_methylase_A-5"/>
</dbReference>
<comment type="similarity">
    <text evidence="1">Belongs to the N(4)/N(6)-methyltransferase family.</text>
</comment>
<gene>
    <name evidence="11" type="ORF">KBX22_07420</name>
</gene>
<evidence type="ECO:0000313" key="12">
    <source>
        <dbReference type="Proteomes" id="UP001205080"/>
    </source>
</evidence>
<comment type="catalytic activity">
    <reaction evidence="7">
        <text>a 2'-deoxyadenosine in DNA + S-adenosyl-L-methionine = an N(6)-methyl-2'-deoxyadenosine in DNA + S-adenosyl-L-homocysteine + H(+)</text>
        <dbReference type="Rhea" id="RHEA:15197"/>
        <dbReference type="Rhea" id="RHEA-COMP:12418"/>
        <dbReference type="Rhea" id="RHEA-COMP:12419"/>
        <dbReference type="ChEBI" id="CHEBI:15378"/>
        <dbReference type="ChEBI" id="CHEBI:57856"/>
        <dbReference type="ChEBI" id="CHEBI:59789"/>
        <dbReference type="ChEBI" id="CHEBI:90615"/>
        <dbReference type="ChEBI" id="CHEBI:90616"/>
        <dbReference type="EC" id="2.1.1.72"/>
    </reaction>
</comment>
<protein>
    <recommendedName>
        <fullName evidence="2">site-specific DNA-methyltransferase (adenine-specific)</fullName>
        <ecNumber evidence="2">2.1.1.72</ecNumber>
    </recommendedName>
</protein>
<reference evidence="11 12" key="1">
    <citation type="submission" date="2021-04" db="EMBL/GenBank/DDBJ databases">
        <title>Corynebacterium genitalium sp. nov. and Corynebacterium genitalium sp. nov., two new species of the genus Corynebacterium.</title>
        <authorList>
            <person name="Jaen-Luchoro D."/>
            <person name="Pinyeiro-Iglesias B."/>
            <person name="Al-Shaer S."/>
            <person name="Karlsson R."/>
            <person name="Gonzales-Siles L."/>
            <person name="Cardew S."/>
            <person name="Jensie-Markopolous S."/>
            <person name="Ohlen M."/>
            <person name="Inganas E."/>
            <person name="Moore E.R.B."/>
        </authorList>
    </citation>
    <scope>NUCLEOTIDE SEQUENCE [LARGE SCALE GENOMIC DNA]</scope>
    <source>
        <strain evidence="11 12">CCUG 55013</strain>
    </source>
</reference>
<name>A0ABD4TS13_9CORY</name>
<accession>A0ABD4TS13</accession>
<feature type="domain" description="DNA methylase adenine-specific" evidence="9">
    <location>
        <begin position="162"/>
        <end position="476"/>
    </location>
</feature>
<keyword evidence="6" id="KW-0680">Restriction system</keyword>
<dbReference type="InterPro" id="IPR002052">
    <property type="entry name" value="DNA_methylase_N6_adenine_CS"/>
</dbReference>
<evidence type="ECO:0000256" key="1">
    <source>
        <dbReference type="ARBA" id="ARBA00006594"/>
    </source>
</evidence>
<dbReference type="PANTHER" id="PTHR42933">
    <property type="entry name" value="SLR6095 PROTEIN"/>
    <property type="match status" value="1"/>
</dbReference>
<keyword evidence="3 11" id="KW-0489">Methyltransferase</keyword>
<evidence type="ECO:0000256" key="7">
    <source>
        <dbReference type="ARBA" id="ARBA00047942"/>
    </source>
</evidence>
<dbReference type="Pfam" id="PF02384">
    <property type="entry name" value="N6_Mtase"/>
    <property type="match status" value="1"/>
</dbReference>
<comment type="caution">
    <text evidence="11">The sequence shown here is derived from an EMBL/GenBank/DDBJ whole genome shotgun (WGS) entry which is preliminary data.</text>
</comment>
<evidence type="ECO:0000256" key="5">
    <source>
        <dbReference type="ARBA" id="ARBA00022691"/>
    </source>
</evidence>
<dbReference type="Gene3D" id="1.20.1260.30">
    <property type="match status" value="1"/>
</dbReference>
<keyword evidence="5" id="KW-0949">S-adenosyl-L-methionine</keyword>
<feature type="domain" description="N6 adenine-specific DNA methyltransferase N-terminal" evidence="10">
    <location>
        <begin position="6"/>
        <end position="151"/>
    </location>
</feature>
<feature type="coiled-coil region" evidence="8">
    <location>
        <begin position="732"/>
        <end position="766"/>
    </location>
</feature>
<keyword evidence="4 11" id="KW-0808">Transferase</keyword>
<dbReference type="PRINTS" id="PR00507">
    <property type="entry name" value="N12N6MTFRASE"/>
</dbReference>
<dbReference type="SUPFAM" id="SSF53335">
    <property type="entry name" value="S-adenosyl-L-methionine-dependent methyltransferases"/>
    <property type="match status" value="1"/>
</dbReference>
<dbReference type="Pfam" id="PF12161">
    <property type="entry name" value="HsdM_N"/>
    <property type="match status" value="1"/>
</dbReference>
<dbReference type="AlphaFoldDB" id="A0ABD4TS13"/>
<keyword evidence="8" id="KW-0175">Coiled coil</keyword>
<evidence type="ECO:0000256" key="2">
    <source>
        <dbReference type="ARBA" id="ARBA00011900"/>
    </source>
</evidence>
<dbReference type="InterPro" id="IPR022749">
    <property type="entry name" value="D12N6_MeTrfase_N"/>
</dbReference>
<dbReference type="PANTHER" id="PTHR42933:SF1">
    <property type="entry name" value="SITE-SPECIFIC DNA-METHYLTRANSFERASE (ADENINE-SPECIFIC)"/>
    <property type="match status" value="1"/>
</dbReference>
<evidence type="ECO:0000259" key="9">
    <source>
        <dbReference type="Pfam" id="PF02384"/>
    </source>
</evidence>
<dbReference type="PROSITE" id="PS00092">
    <property type="entry name" value="N6_MTASE"/>
    <property type="match status" value="1"/>
</dbReference>
<dbReference type="EC" id="2.1.1.72" evidence="2"/>
<evidence type="ECO:0000256" key="6">
    <source>
        <dbReference type="ARBA" id="ARBA00022747"/>
    </source>
</evidence>
<dbReference type="Proteomes" id="UP001205080">
    <property type="component" value="Unassembled WGS sequence"/>
</dbReference>
<dbReference type="InterPro" id="IPR051537">
    <property type="entry name" value="DNA_Adenine_Mtase"/>
</dbReference>
<dbReference type="RefSeq" id="WP_070975958.1">
    <property type="nucleotide sequence ID" value="NZ_JAGPYW010000007.1"/>
</dbReference>
<dbReference type="GO" id="GO:0009007">
    <property type="term" value="F:site-specific DNA-methyltransferase (adenine-specific) activity"/>
    <property type="evidence" value="ECO:0007669"/>
    <property type="project" value="UniProtKB-EC"/>
</dbReference>
<dbReference type="EMBL" id="JAGPYW010000007">
    <property type="protein sequence ID" value="MCQ4614558.1"/>
    <property type="molecule type" value="Genomic_DNA"/>
</dbReference>
<evidence type="ECO:0000256" key="8">
    <source>
        <dbReference type="SAM" id="Coils"/>
    </source>
</evidence>
<dbReference type="GO" id="GO:0032259">
    <property type="term" value="P:methylation"/>
    <property type="evidence" value="ECO:0007669"/>
    <property type="project" value="UniProtKB-KW"/>
</dbReference>
<dbReference type="GO" id="GO:0009307">
    <property type="term" value="P:DNA restriction-modification system"/>
    <property type="evidence" value="ECO:0007669"/>
    <property type="project" value="UniProtKB-KW"/>
</dbReference>
<dbReference type="InterPro" id="IPR029063">
    <property type="entry name" value="SAM-dependent_MTases_sf"/>
</dbReference>
<dbReference type="InterPro" id="IPR038333">
    <property type="entry name" value="T1MK-like_N_sf"/>
</dbReference>
<dbReference type="NCBIfam" id="TIGR00497">
    <property type="entry name" value="hsdM"/>
    <property type="match status" value="1"/>
</dbReference>
<evidence type="ECO:0000313" key="11">
    <source>
        <dbReference type="EMBL" id="MCQ4614558.1"/>
    </source>
</evidence>
<organism evidence="11 12">
    <name type="scientific">Corynebacterium pseudogenitalium</name>
    <dbReference type="NCBI Taxonomy" id="38303"/>
    <lineage>
        <taxon>Bacteria</taxon>
        <taxon>Bacillati</taxon>
        <taxon>Actinomycetota</taxon>
        <taxon>Actinomycetes</taxon>
        <taxon>Mycobacteriales</taxon>
        <taxon>Corynebacteriaceae</taxon>
        <taxon>Corynebacterium</taxon>
    </lineage>
</organism>
<evidence type="ECO:0000256" key="4">
    <source>
        <dbReference type="ARBA" id="ARBA00022679"/>
    </source>
</evidence>
<sequence length="862" mass="96501">MDKRQLASRIWESANTMRSKIEAQEYKDYILGFIFYKFLSDQVEQLMYSNDVEPNELAEVLVEDDAETVEFVQNRLGYFISYNNLHSTWRAAGSDFNVADVRDALAAFDRLILPSRAHVFNDIFRTLETGLSKLGANATSQTKAIKELLDLIHDIPTDGAQSYDVLGYVYEYLISKFAANAGKKAGEFYTPHEVSEVMSRIVAAHTQDRETLTIYDPTSGSGSLLLNIGQAVARHMGDPDAIKYYAQEIKENTFNLTRMNLVMRGVKADNIVARNGDSLKHDWPMFDESDPENTYDPLFVDAVVSNPPYSQKWEPEGMDADPRFTQYGLAPQNKADFAFLLHELFHIKPDGIMTIVLPHGVLFRGGAEEIIRTRLIEANNIDTIIGLPGSIFYGTGIPTIIMVLKKQRRHDDVLFIDASQGFIKDGKNNLLRARDIERIVDTVQARRDVEHFARVVSRDEIRANDYNLNIPRYVSATLPPESVDFFATVNGGIPVSEIDAVADYWDVLPGLREALFDEDANGYATIRPDDIRETVLEHSAAQALADTLNASLDGFAESLETALIDNAMAVPVSTAEDGIKADLFARLAPVPLVNEYQGYQLLHEKWLTIANDLTILQTEGWDAMRVIDPVMEWKTKNKKKEEVQTGWEGRVATFEVIRDLYLPELRDQVDDLTAERDSVDAELTALIEGLSEDDKTDLADVLNAKETGFLKGELKKAVKNLTNDQQWPESSVEAIQINAKQLIDRLDQVKTQLKESTEELEAKTHETVENLTDDQVVEVLSAKWVAALIAQLSLLPTLALRELADQVQRLQDKYVTPLTALDTQIATTERSLLASLDQLTGSGADMQAVAALKQMLGDGQRD</sequence>
<evidence type="ECO:0000259" key="10">
    <source>
        <dbReference type="Pfam" id="PF12161"/>
    </source>
</evidence>